<feature type="compositionally biased region" description="Basic and acidic residues" evidence="1">
    <location>
        <begin position="100"/>
        <end position="111"/>
    </location>
</feature>
<dbReference type="Proteomes" id="UP000287651">
    <property type="component" value="Unassembled WGS sequence"/>
</dbReference>
<sequence>MQGRPPTARPQPRPPARGRLAATKASPKGRPATPARDGAYGQKCRLQRDARKEGRLQGTCKGLPFVASTAASKGDGDNHRGGRPLAGRLLAGKGSRRLRRGNDDDAEGERG</sequence>
<feature type="region of interest" description="Disordered" evidence="1">
    <location>
        <begin position="1"/>
        <end position="111"/>
    </location>
</feature>
<gene>
    <name evidence="2" type="ORF">B296_00056479</name>
</gene>
<feature type="compositionally biased region" description="Basic and acidic residues" evidence="1">
    <location>
        <begin position="46"/>
        <end position="55"/>
    </location>
</feature>
<comment type="caution">
    <text evidence="2">The sequence shown here is derived from an EMBL/GenBank/DDBJ whole genome shotgun (WGS) entry which is preliminary data.</text>
</comment>
<proteinExistence type="predicted"/>
<feature type="compositionally biased region" description="Low complexity" evidence="1">
    <location>
        <begin position="83"/>
        <end position="93"/>
    </location>
</feature>
<reference evidence="2 3" key="1">
    <citation type="journal article" date="2014" name="Agronomy (Basel)">
        <title>A Draft Genome Sequence for Ensete ventricosum, the Drought-Tolerant Tree Against Hunger.</title>
        <authorList>
            <person name="Harrison J."/>
            <person name="Moore K.A."/>
            <person name="Paszkiewicz K."/>
            <person name="Jones T."/>
            <person name="Grant M."/>
            <person name="Ambacheew D."/>
            <person name="Muzemil S."/>
            <person name="Studholme D.J."/>
        </authorList>
    </citation>
    <scope>NUCLEOTIDE SEQUENCE [LARGE SCALE GENOMIC DNA]</scope>
</reference>
<feature type="non-terminal residue" evidence="2">
    <location>
        <position position="111"/>
    </location>
</feature>
<dbReference type="AlphaFoldDB" id="A0A426WZ22"/>
<accession>A0A426WZ22</accession>
<name>A0A426WZ22_ENSVE</name>
<protein>
    <submittedName>
        <fullName evidence="2">Uncharacterized protein</fullName>
    </submittedName>
</protein>
<evidence type="ECO:0000313" key="2">
    <source>
        <dbReference type="EMBL" id="RRT32518.1"/>
    </source>
</evidence>
<evidence type="ECO:0000313" key="3">
    <source>
        <dbReference type="Proteomes" id="UP000287651"/>
    </source>
</evidence>
<dbReference type="EMBL" id="AMZH03031695">
    <property type="protein sequence ID" value="RRT32518.1"/>
    <property type="molecule type" value="Genomic_DNA"/>
</dbReference>
<evidence type="ECO:0000256" key="1">
    <source>
        <dbReference type="SAM" id="MobiDB-lite"/>
    </source>
</evidence>
<organism evidence="2 3">
    <name type="scientific">Ensete ventricosum</name>
    <name type="common">Abyssinian banana</name>
    <name type="synonym">Musa ensete</name>
    <dbReference type="NCBI Taxonomy" id="4639"/>
    <lineage>
        <taxon>Eukaryota</taxon>
        <taxon>Viridiplantae</taxon>
        <taxon>Streptophyta</taxon>
        <taxon>Embryophyta</taxon>
        <taxon>Tracheophyta</taxon>
        <taxon>Spermatophyta</taxon>
        <taxon>Magnoliopsida</taxon>
        <taxon>Liliopsida</taxon>
        <taxon>Zingiberales</taxon>
        <taxon>Musaceae</taxon>
        <taxon>Ensete</taxon>
    </lineage>
</organism>